<dbReference type="GO" id="GO:0005886">
    <property type="term" value="C:plasma membrane"/>
    <property type="evidence" value="ECO:0007669"/>
    <property type="project" value="UniProtKB-SubCell"/>
</dbReference>
<feature type="chain" id="PRO_5017101669" evidence="2">
    <location>
        <begin position="19"/>
        <end position="479"/>
    </location>
</feature>
<dbReference type="Proteomes" id="UP000266302">
    <property type="component" value="Unassembled WGS sequence"/>
</dbReference>
<dbReference type="Gene3D" id="2.20.200.10">
    <property type="entry name" value="Outer membrane efflux proteins (OEP)"/>
    <property type="match status" value="1"/>
</dbReference>
<name>A0A398C6Y8_9BURK</name>
<keyword evidence="2" id="KW-0732">Signal</keyword>
<comment type="subcellular location">
    <subcellularLocation>
        <location evidence="2">Cell membrane</location>
        <topology evidence="2">Lipid-anchor</topology>
    </subcellularLocation>
</comment>
<organism evidence="3 4">
    <name type="scientific">Simplicispira hankyongi</name>
    <dbReference type="NCBI Taxonomy" id="2315688"/>
    <lineage>
        <taxon>Bacteria</taxon>
        <taxon>Pseudomonadati</taxon>
        <taxon>Pseudomonadota</taxon>
        <taxon>Betaproteobacteria</taxon>
        <taxon>Burkholderiales</taxon>
        <taxon>Comamonadaceae</taxon>
        <taxon>Simplicispira</taxon>
    </lineage>
</organism>
<dbReference type="OrthoDB" id="9770517at2"/>
<accession>A0A398C6Y8</accession>
<dbReference type="SUPFAM" id="SSF56954">
    <property type="entry name" value="Outer membrane efflux proteins (OEP)"/>
    <property type="match status" value="1"/>
</dbReference>
<dbReference type="Gene3D" id="1.20.1600.10">
    <property type="entry name" value="Outer membrane efflux proteins (OEP)"/>
    <property type="match status" value="1"/>
</dbReference>
<dbReference type="Pfam" id="PF02321">
    <property type="entry name" value="OEP"/>
    <property type="match status" value="2"/>
</dbReference>
<dbReference type="GO" id="GO:0015562">
    <property type="term" value="F:efflux transmembrane transporter activity"/>
    <property type="evidence" value="ECO:0007669"/>
    <property type="project" value="InterPro"/>
</dbReference>
<keyword evidence="2" id="KW-1134">Transmembrane beta strand</keyword>
<keyword evidence="2" id="KW-0564">Palmitate</keyword>
<dbReference type="PROSITE" id="PS51257">
    <property type="entry name" value="PROKAR_LIPOPROTEIN"/>
    <property type="match status" value="1"/>
</dbReference>
<feature type="signal peptide" evidence="2">
    <location>
        <begin position="1"/>
        <end position="18"/>
    </location>
</feature>
<evidence type="ECO:0000256" key="2">
    <source>
        <dbReference type="RuleBase" id="RU362097"/>
    </source>
</evidence>
<proteinExistence type="inferred from homology"/>
<dbReference type="InterPro" id="IPR010131">
    <property type="entry name" value="MdtP/NodT-like"/>
</dbReference>
<reference evidence="3 4" key="1">
    <citation type="submission" date="2018-09" db="EMBL/GenBank/DDBJ databases">
        <title>Draft genome of Simplicispira sp. NY-02.</title>
        <authorList>
            <person name="Im W.T."/>
        </authorList>
    </citation>
    <scope>NUCLEOTIDE SEQUENCE [LARGE SCALE GENOMIC DNA]</scope>
    <source>
        <strain evidence="3 4">NY-02</strain>
    </source>
</reference>
<keyword evidence="2" id="KW-0472">Membrane</keyword>
<dbReference type="AlphaFoldDB" id="A0A398C6Y8"/>
<dbReference type="PANTHER" id="PTHR30203:SF33">
    <property type="entry name" value="BLR4455 PROTEIN"/>
    <property type="match status" value="1"/>
</dbReference>
<evidence type="ECO:0000313" key="3">
    <source>
        <dbReference type="EMBL" id="RID98004.1"/>
    </source>
</evidence>
<evidence type="ECO:0000256" key="1">
    <source>
        <dbReference type="ARBA" id="ARBA00007613"/>
    </source>
</evidence>
<evidence type="ECO:0000313" key="4">
    <source>
        <dbReference type="Proteomes" id="UP000266302"/>
    </source>
</evidence>
<dbReference type="PANTHER" id="PTHR30203">
    <property type="entry name" value="OUTER MEMBRANE CATION EFFLUX PROTEIN"/>
    <property type="match status" value="1"/>
</dbReference>
<comment type="similarity">
    <text evidence="1 2">Belongs to the outer membrane factor (OMF) (TC 1.B.17) family.</text>
</comment>
<dbReference type="InterPro" id="IPR003423">
    <property type="entry name" value="OMP_efflux"/>
</dbReference>
<sequence length="479" mass="49628">MLALHRLFLFAPPRIALAQIALVCLLVGCAAPPRQALPAAPVPAAWKEGAAAQAGFWHLAQPGEGVQTEWWTRYGDPVLNTLQDQAQRGNPGLAQSAARLRGAQAAVAGARAPLLPQLGLAASSQRARATPGSSPANSQSLGLNASWEVDLWGRVAGSVDAAQASAQASSADLAAARLSLQALVAQSYFALRAAEAQEQLLTSTLAAYDESRTLTRNRVQAGVAPPSDADQAESQYQSTRAQWLDAQATRAQWEHALAALVGEAPANFALAPSAQLPRPPAVPLALPAELLQRRPDIAAAQFNVAAANAQLGVAHSAFFPALTLSASAGYRASSLASLISAPNLVWSLGPQMALALFDGGARTAAVEGAMANVDLAAATYRGAVITALQEVEDALSTGASLQQQAQAQQLAVAAAQRAFAVAQNQYRAGTVGYLNVLSAQATLLAGQRSLIELQRQQLVAVNTLLKNLGGGWPEQALTD</sequence>
<dbReference type="RefSeq" id="WP_119108668.1">
    <property type="nucleotide sequence ID" value="NZ_QXJC01000003.1"/>
</dbReference>
<gene>
    <name evidence="3" type="ORF">D3F03_06870</name>
</gene>
<keyword evidence="2" id="KW-0449">Lipoprotein</keyword>
<dbReference type="EMBL" id="QXJC01000003">
    <property type="protein sequence ID" value="RID98004.1"/>
    <property type="molecule type" value="Genomic_DNA"/>
</dbReference>
<comment type="caution">
    <text evidence="3">The sequence shown here is derived from an EMBL/GenBank/DDBJ whole genome shotgun (WGS) entry which is preliminary data.</text>
</comment>
<keyword evidence="4" id="KW-1185">Reference proteome</keyword>
<protein>
    <submittedName>
        <fullName evidence="3">Efflux transporter outer membrane subunit</fullName>
    </submittedName>
</protein>
<keyword evidence="2" id="KW-0812">Transmembrane</keyword>
<dbReference type="NCBIfam" id="TIGR01845">
    <property type="entry name" value="outer_NodT"/>
    <property type="match status" value="1"/>
</dbReference>